<dbReference type="AlphaFoldDB" id="A0A8H3DE19"/>
<comment type="caution">
    <text evidence="2">The sequence shown here is derived from an EMBL/GenBank/DDBJ whole genome shotgun (WGS) entry which is preliminary data.</text>
</comment>
<protein>
    <recommendedName>
        <fullName evidence="4">Arrestin-like N-terminal domain-containing protein</fullName>
    </recommendedName>
</protein>
<dbReference type="Proteomes" id="UP000663861">
    <property type="component" value="Unassembled WGS sequence"/>
</dbReference>
<gene>
    <name evidence="2" type="ORF">RDB_LOCUS165070</name>
</gene>
<feature type="compositionally biased region" description="Basic and acidic residues" evidence="1">
    <location>
        <begin position="206"/>
        <end position="229"/>
    </location>
</feature>
<name>A0A8H3DE19_9AGAM</name>
<evidence type="ECO:0000256" key="1">
    <source>
        <dbReference type="SAM" id="MobiDB-lite"/>
    </source>
</evidence>
<feature type="region of interest" description="Disordered" evidence="1">
    <location>
        <begin position="18"/>
        <end position="39"/>
    </location>
</feature>
<feature type="region of interest" description="Disordered" evidence="1">
    <location>
        <begin position="201"/>
        <end position="253"/>
    </location>
</feature>
<accession>A0A8H3DE19</accession>
<dbReference type="EMBL" id="CAJMWY010004280">
    <property type="protein sequence ID" value="CAE6526557.1"/>
    <property type="molecule type" value="Genomic_DNA"/>
</dbReference>
<sequence>MEMLPSYTPEVLPGYELTPTTSVASSSRPTSPLSSSRTSYHYRSERMELDLGVRKWGTRLPAYGKGGVVEGTVTVRTFKHVDRVVVSLLGKLNASHVLNNIPTLSQSHAIINKTIELWSSGDPSSSNAPQADFPFSFTLETNNGPCRSIPASALIQLPRAQAQVAYLVRVDMYRRGVHMHETLQTEILYIPRTISHYSRPFIPESGNEKRPQISESEWHSAEFRVERTKSSPKFGSDPKPSESGPSTSDKDEKAPKFWLPQALRYPSGHSIPFMLSFPDALSKSHSEIESGVEIQLVRMSTVQTRAGVVQHASIVSRGRIQPGPEHGPTTTLQGTIDTGVAEKEFSWEFDSVISVSYEIRATLNTATAGWVWKLTQEIELTTHEWRGEQTALIPSLGASVASRTGASMIHINF</sequence>
<proteinExistence type="predicted"/>
<organism evidence="2 3">
    <name type="scientific">Rhizoctonia solani</name>
    <dbReference type="NCBI Taxonomy" id="456999"/>
    <lineage>
        <taxon>Eukaryota</taxon>
        <taxon>Fungi</taxon>
        <taxon>Dikarya</taxon>
        <taxon>Basidiomycota</taxon>
        <taxon>Agaricomycotina</taxon>
        <taxon>Agaricomycetes</taxon>
        <taxon>Cantharellales</taxon>
        <taxon>Ceratobasidiaceae</taxon>
        <taxon>Rhizoctonia</taxon>
    </lineage>
</organism>
<dbReference type="InterPro" id="IPR014752">
    <property type="entry name" value="Arrestin-like_C"/>
</dbReference>
<evidence type="ECO:0000313" key="2">
    <source>
        <dbReference type="EMBL" id="CAE6526557.1"/>
    </source>
</evidence>
<evidence type="ECO:0000313" key="3">
    <source>
        <dbReference type="Proteomes" id="UP000663861"/>
    </source>
</evidence>
<evidence type="ECO:0008006" key="4">
    <source>
        <dbReference type="Google" id="ProtNLM"/>
    </source>
</evidence>
<reference evidence="2" key="1">
    <citation type="submission" date="2021-01" db="EMBL/GenBank/DDBJ databases">
        <authorList>
            <person name="Kaushik A."/>
        </authorList>
    </citation>
    <scope>NUCLEOTIDE SEQUENCE</scope>
    <source>
        <strain evidence="2">AG4-RS23</strain>
    </source>
</reference>
<dbReference type="Gene3D" id="2.60.40.640">
    <property type="match status" value="1"/>
</dbReference>